<dbReference type="InterPro" id="IPR024047">
    <property type="entry name" value="MM3350-like_sf"/>
</dbReference>
<comment type="caution">
    <text evidence="1">The sequence shown here is derived from an EMBL/GenBank/DDBJ whole genome shotgun (WGS) entry which is preliminary data.</text>
</comment>
<dbReference type="RefSeq" id="WP_066090113.1">
    <property type="nucleotide sequence ID" value="NZ_LRVM01000012.1"/>
</dbReference>
<proteinExistence type="predicted"/>
<reference evidence="1 2" key="1">
    <citation type="submission" date="2016-01" db="EMBL/GenBank/DDBJ databases">
        <title>Genome sequence of Clostridium neopropionicum X4, DSM-3847.</title>
        <authorList>
            <person name="Poehlein A."/>
            <person name="Beck M.H."/>
            <person name="Bengelsdorf F.R."/>
            <person name="Daniel R."/>
            <person name="Duerre P."/>
        </authorList>
    </citation>
    <scope>NUCLEOTIDE SEQUENCE [LARGE SCALE GENOMIC DNA]</scope>
    <source>
        <strain evidence="1 2">DSM-3847</strain>
    </source>
</reference>
<dbReference type="OrthoDB" id="1884465at2"/>
<dbReference type="EMBL" id="LRVM01000012">
    <property type="protein sequence ID" value="KXL51931.1"/>
    <property type="molecule type" value="Genomic_DNA"/>
</dbReference>
<evidence type="ECO:0000313" key="2">
    <source>
        <dbReference type="Proteomes" id="UP000070539"/>
    </source>
</evidence>
<protein>
    <submittedName>
        <fullName evidence="1">Uncharacterized protein</fullName>
    </submittedName>
</protein>
<dbReference type="Proteomes" id="UP000070539">
    <property type="component" value="Unassembled WGS sequence"/>
</dbReference>
<dbReference type="SUPFAM" id="SSF159941">
    <property type="entry name" value="MM3350-like"/>
    <property type="match status" value="1"/>
</dbReference>
<dbReference type="AlphaFoldDB" id="A0A136WBM9"/>
<dbReference type="STRING" id="36847.CLNEO_26300"/>
<accession>A0A136WBM9</accession>
<evidence type="ECO:0000313" key="1">
    <source>
        <dbReference type="EMBL" id="KXL51931.1"/>
    </source>
</evidence>
<name>A0A136WBM9_9FIRM</name>
<keyword evidence="2" id="KW-1185">Reference proteome</keyword>
<organism evidence="1 2">
    <name type="scientific">Anaerotignum neopropionicum</name>
    <dbReference type="NCBI Taxonomy" id="36847"/>
    <lineage>
        <taxon>Bacteria</taxon>
        <taxon>Bacillati</taxon>
        <taxon>Bacillota</taxon>
        <taxon>Clostridia</taxon>
        <taxon>Lachnospirales</taxon>
        <taxon>Anaerotignaceae</taxon>
        <taxon>Anaerotignum</taxon>
    </lineage>
</organism>
<sequence length="519" mass="59992">MKQEQITQQRHNHLLSLFLNGYTSMYAHMDKSCLNGLKNVAPLAFSKWYYTAIAADTLLSPANIISQDLETSSEGVEFQYALHLCPEGGDLKECTFTLLSYSLEHHPFVEDLRKITDFCVPDRKMDEDLFFVEEDRKTLLKELSHENEFYLEYLTRLAWRIGLFVYLPAIHTKKVQRAPYCDTFFGQSNEFILKDAVEAACELAAERFSISMDLDQGVATPAFFEDCLLAPAETDHIFIDFYKGVDIDIEKIWQTQPNDLTEDDKAIISSFLFTGIMIDKWFFYPMSCFFGIIRPISFSPINFFHQVNNLSALLIMEHNIGAELFSPPSYYSLTPLGQTLFDCEMEEEEKYIMPNKLSYDQIIEALEREIEINRFEHVFYMGPEKDILTLCVFLKDDPDFWKIIEIERATSLDEFCGDLAAAFSMEDEVDYLLSVPDENNFPMDYSPFGSKRSINKTTDKTLEDLWLDKGDVFFLSLPKATQLQIEVVDISPGDPYILYPRIKAQSSKVTEIEKIDEIF</sequence>
<gene>
    <name evidence="1" type="ORF">CLNEO_26300</name>
</gene>